<evidence type="ECO:0000313" key="2">
    <source>
        <dbReference type="EMBL" id="KRZ30145.1"/>
    </source>
</evidence>
<gene>
    <name evidence="1" type="ORF">T4A_2329</name>
    <name evidence="2" type="ORF">T4C_4340</name>
</gene>
<dbReference type="Proteomes" id="UP000054826">
    <property type="component" value="Unassembled WGS sequence"/>
</dbReference>
<name>A0A0V1EK03_TRIPS</name>
<dbReference type="AlphaFoldDB" id="A0A0V1EK03"/>
<evidence type="ECO:0000313" key="3">
    <source>
        <dbReference type="Proteomes" id="UP000054632"/>
    </source>
</evidence>
<evidence type="ECO:0000313" key="1">
    <source>
        <dbReference type="EMBL" id="KRY74125.1"/>
    </source>
</evidence>
<organism evidence="1 3">
    <name type="scientific">Trichinella pseudospiralis</name>
    <name type="common">Parasitic roundworm</name>
    <dbReference type="NCBI Taxonomy" id="6337"/>
    <lineage>
        <taxon>Eukaryota</taxon>
        <taxon>Metazoa</taxon>
        <taxon>Ecdysozoa</taxon>
        <taxon>Nematoda</taxon>
        <taxon>Enoplea</taxon>
        <taxon>Dorylaimia</taxon>
        <taxon>Trichinellida</taxon>
        <taxon>Trichinellidae</taxon>
        <taxon>Trichinella</taxon>
    </lineage>
</organism>
<dbReference type="EMBL" id="JYDR01000028">
    <property type="protein sequence ID" value="KRY74125.1"/>
    <property type="molecule type" value="Genomic_DNA"/>
</dbReference>
<reference evidence="3 4" key="1">
    <citation type="submission" date="2015-01" db="EMBL/GenBank/DDBJ databases">
        <title>Evolution of Trichinella species and genotypes.</title>
        <authorList>
            <person name="Korhonen P.K."/>
            <person name="Edoardo P."/>
            <person name="Giuseppe L.R."/>
            <person name="Gasser R.B."/>
        </authorList>
    </citation>
    <scope>NUCLEOTIDE SEQUENCE [LARGE SCALE GENOMIC DNA]</scope>
    <source>
        <strain evidence="1">ISS13</strain>
        <strain evidence="2">ISS176</strain>
    </source>
</reference>
<dbReference type="Proteomes" id="UP000054632">
    <property type="component" value="Unassembled WGS sequence"/>
</dbReference>
<comment type="caution">
    <text evidence="1">The sequence shown here is derived from an EMBL/GenBank/DDBJ whole genome shotgun (WGS) entry which is preliminary data.</text>
</comment>
<sequence length="54" mass="6532">MDRLDRIVRWSITFVGQIQVSEDTLDAEDTFYRSRARNKRPILRYFSAMMTMKD</sequence>
<evidence type="ECO:0000313" key="4">
    <source>
        <dbReference type="Proteomes" id="UP000054826"/>
    </source>
</evidence>
<dbReference type="EMBL" id="JYDV01000132">
    <property type="protein sequence ID" value="KRZ30145.1"/>
    <property type="molecule type" value="Genomic_DNA"/>
</dbReference>
<protein>
    <submittedName>
        <fullName evidence="1">Uncharacterized protein</fullName>
    </submittedName>
</protein>
<proteinExistence type="predicted"/>
<accession>A0A0V1EK03</accession>